<dbReference type="AlphaFoldDB" id="A0A3A1QSS2"/>
<gene>
    <name evidence="4" type="ORF">D3H55_16970</name>
</gene>
<evidence type="ECO:0000313" key="5">
    <source>
        <dbReference type="Proteomes" id="UP000265801"/>
    </source>
</evidence>
<keyword evidence="1" id="KW-0472">Membrane</keyword>
<proteinExistence type="predicted"/>
<reference evidence="4 5" key="1">
    <citation type="submission" date="2018-09" db="EMBL/GenBank/DDBJ databases">
        <title>Bacillus saliacetes sp. nov., isolated from Thai shrimp paste (Ka-pi).</title>
        <authorList>
            <person name="Daroonpunt R."/>
            <person name="Tanasupawat S."/>
            <person name="Yiamsombut S."/>
        </authorList>
    </citation>
    <scope>NUCLEOTIDE SEQUENCE [LARGE SCALE GENOMIC DNA]</scope>
    <source>
        <strain evidence="4 5">SKP7-4</strain>
    </source>
</reference>
<feature type="domain" description="Sigma factor regulator N-terminal" evidence="3">
    <location>
        <begin position="60"/>
        <end position="152"/>
    </location>
</feature>
<dbReference type="RefSeq" id="WP_119548510.1">
    <property type="nucleotide sequence ID" value="NZ_QXIR01000026.1"/>
</dbReference>
<dbReference type="OrthoDB" id="2730366at2"/>
<sequence>MSDEFRKKLASYEKGELTGQELEDFEKELDKLESYQEYLQQNDQQELQAASDPVKEKKQKKILRRGKWKARFQTAVTALGIFLAFTLCSVIFTGIYYSWGEPDRMEVNSTIIDQTLTVTNPYGYLGGTSTNTKAYFGMEASRDLNKRVGDEQLNVGEMKVDFLFSLMGVPEEQYYGTVSAQQPAFVYPGRGSRGMSDWKQLEDLPEGTVVSAYVSFSELMDTKEVIDSFAGKNMDLLWMAVDTGIEKSGSSEGIIFEPLGFPSFPIWHEDDFIVTDRKVEDGGWFGGKVVSEGSESPEYEEGDQEVLHKQFLKTLAFLEENESKANKMVFHELELSSRIAYLKKEGFQHYGAVITGPTKKILELQDEGWITDLEVDEVSFWNWTNR</sequence>
<dbReference type="Pfam" id="PF13791">
    <property type="entry name" value="Sigma_reg_C"/>
    <property type="match status" value="1"/>
</dbReference>
<dbReference type="EMBL" id="QXIR01000026">
    <property type="protein sequence ID" value="RIW30426.1"/>
    <property type="molecule type" value="Genomic_DNA"/>
</dbReference>
<organism evidence="4 5">
    <name type="scientific">Bacillus salacetis</name>
    <dbReference type="NCBI Taxonomy" id="2315464"/>
    <lineage>
        <taxon>Bacteria</taxon>
        <taxon>Bacillati</taxon>
        <taxon>Bacillota</taxon>
        <taxon>Bacilli</taxon>
        <taxon>Bacillales</taxon>
        <taxon>Bacillaceae</taxon>
        <taxon>Bacillus</taxon>
    </lineage>
</organism>
<protein>
    <recommendedName>
        <fullName evidence="6">Anti-sigma factor</fullName>
    </recommendedName>
</protein>
<evidence type="ECO:0000313" key="4">
    <source>
        <dbReference type="EMBL" id="RIW30426.1"/>
    </source>
</evidence>
<name>A0A3A1QSS2_9BACI</name>
<dbReference type="InterPro" id="IPR029101">
    <property type="entry name" value="Sigma_reg_N"/>
</dbReference>
<comment type="caution">
    <text evidence="4">The sequence shown here is derived from an EMBL/GenBank/DDBJ whole genome shotgun (WGS) entry which is preliminary data.</text>
</comment>
<keyword evidence="1" id="KW-0812">Transmembrane</keyword>
<evidence type="ECO:0000259" key="2">
    <source>
        <dbReference type="Pfam" id="PF13791"/>
    </source>
</evidence>
<evidence type="ECO:0008006" key="6">
    <source>
        <dbReference type="Google" id="ProtNLM"/>
    </source>
</evidence>
<evidence type="ECO:0000256" key="1">
    <source>
        <dbReference type="SAM" id="Phobius"/>
    </source>
</evidence>
<keyword evidence="5" id="KW-1185">Reference proteome</keyword>
<dbReference type="Proteomes" id="UP000265801">
    <property type="component" value="Unassembled WGS sequence"/>
</dbReference>
<dbReference type="Pfam" id="PF13800">
    <property type="entry name" value="Sigma_reg_N"/>
    <property type="match status" value="1"/>
</dbReference>
<accession>A0A3A1QSS2</accession>
<dbReference type="InterPro" id="IPR025672">
    <property type="entry name" value="Sigma_reg_C_dom"/>
</dbReference>
<evidence type="ECO:0000259" key="3">
    <source>
        <dbReference type="Pfam" id="PF13800"/>
    </source>
</evidence>
<feature type="transmembrane region" description="Helical" evidence="1">
    <location>
        <begin position="74"/>
        <end position="99"/>
    </location>
</feature>
<feature type="domain" description="Sigma factor regulator C-terminal" evidence="2">
    <location>
        <begin position="201"/>
        <end position="377"/>
    </location>
</feature>
<keyword evidence="1" id="KW-1133">Transmembrane helix</keyword>